<dbReference type="Pfam" id="PF13385">
    <property type="entry name" value="Laminin_G_3"/>
    <property type="match status" value="1"/>
</dbReference>
<dbReference type="InterPro" id="IPR011013">
    <property type="entry name" value="Gal_mutarotase_sf_dom"/>
</dbReference>
<comment type="caution">
    <text evidence="12">The sequence shown here is derived from an EMBL/GenBank/DDBJ whole genome shotgun (WGS) entry which is preliminary data.</text>
</comment>
<sequence length="1234" mass="136946">MKTLFITFTLGAPLLAQAAPDWENQHVFRINKEEPRAISMPFPTAEGALSHKRLESPWCQLLNGDWKFHWVEHPDQRPVDFYKPDFDSSSWKTIPVPSNVEMEGYGTPIYTNVTYPFVKNPPFVMGEPPQNWTTFKERNPVSSYLRTFTIPENWKGRHTFINFNGVDSAFYLWINGQKVGYSQDSRTPAEFDITPYLKEGENTLAVEVYRYSDGAYLEDQDMWRLSGIFRDVYLHSSAPLQLRDFFARGGLSDDYAKGTLNLEAEVRDLQGGSSSWSVNAIVTDLTGKEVVNSTLTGNTGEGSSLKLEGLDIQPWSAESPTLYQLLLTLKNADGQPVDYFATKIGFSRSEIKNGQLLVNGQPILIKGVNRHDHDPDTGHYISEERLLEDILLAKRNNINAIRTCHYPNDPRFLELCDEYGLYVCSEANIESHGMGYGDESLAKDPSWKDAHLDRVRNMVEAFKNHPSIILWSLGNEAGDGVNFEACSEWIKANEYSRPVHYEQGGRKAHVDLYSPMYASHDWCEGYARDEEKKPLAEQRPLIQCEYSHAMGNSTGGLAEYWDLFERERLLQGGFIWDYIDQGIRTTKPAPAELTDHSAQGHFVTASGKLDPTRGLIEGSASIADAPSLRPEGPFTVMAEVTPAENPGHNDILSKGDQSWSLKIGATGRLEFFVYDETWHTVAADLPANWQGQRHTVAGVFDGSQLHLILDGKVLASAPFTGKVRFDGRPIVAGSNDEHPSRVFHGDLHRIRYVGSALAADQLDQGAALLEVNFREFTQPEGEREFFAYGGDFGDIPNDGNFCCNGIVAADRSPTPQLPEVKKCYSDLGFELVGPGEVRITNKRFFASLDDLKLAWGILVDGVGRLDRSAPLPNIGPRSSAVVKLDLSEVPLSPGQEVVLAVDLSLKHDTSWAQAGHRVDFARFVLAGSGITAPASSDLPAPSVAESDTLVTVKGSDFSADFSKSNGALEQLTVKGEKLLLAPLTLNFWRAPVDNDNGTDGNWQVDYRRVSAPWKTAGPQARVLSHYVETLDDSVEIHFALRIPVGNSQAVVIYRIDGGGKVTVDTTFKPRAGRDESIGRIPRIGMQTRVAKKLHTLSWYGLGPHETMLDRHRGGELGNWAVQADKAWYPYVEPQETGNRTGVRHGRLTDDSGKGLAFAAIGSELSVSVWPFTTADLENAAHPCDIPERDFVTLNLDHAQQGVGGENSWGALPLPQHILRPNQDYHWIFSLEAQD</sequence>
<dbReference type="InterPro" id="IPR036156">
    <property type="entry name" value="Beta-gal/glucu_dom_sf"/>
</dbReference>
<protein>
    <recommendedName>
        <fullName evidence="3">beta-galactosidase</fullName>
        <ecNumber evidence="3">3.2.1.23</ecNumber>
    </recommendedName>
    <alternativeName>
        <fullName evidence="8">Lactase</fullName>
    </alternativeName>
</protein>
<dbReference type="Gene3D" id="2.60.120.260">
    <property type="entry name" value="Galactose-binding domain-like"/>
    <property type="match status" value="1"/>
</dbReference>
<feature type="signal peptide" evidence="9">
    <location>
        <begin position="1"/>
        <end position="18"/>
    </location>
</feature>
<keyword evidence="5 12" id="KW-0378">Hydrolase</keyword>
<dbReference type="SMART" id="SM01038">
    <property type="entry name" value="Bgal_small_N"/>
    <property type="match status" value="1"/>
</dbReference>
<feature type="domain" description="LamG-like jellyroll fold" evidence="10">
    <location>
        <begin position="632"/>
        <end position="760"/>
    </location>
</feature>
<dbReference type="Gene3D" id="2.70.98.10">
    <property type="match status" value="1"/>
</dbReference>
<evidence type="ECO:0000256" key="5">
    <source>
        <dbReference type="ARBA" id="ARBA00022801"/>
    </source>
</evidence>
<feature type="chain" id="PRO_5032886613" description="beta-galactosidase" evidence="9">
    <location>
        <begin position="19"/>
        <end position="1234"/>
    </location>
</feature>
<dbReference type="InterPro" id="IPR006104">
    <property type="entry name" value="Glyco_hydro_2_N"/>
</dbReference>
<evidence type="ECO:0000259" key="10">
    <source>
        <dbReference type="SMART" id="SM00560"/>
    </source>
</evidence>
<keyword evidence="6" id="KW-1015">Disulfide bond</keyword>
<evidence type="ECO:0000256" key="8">
    <source>
        <dbReference type="ARBA" id="ARBA00032230"/>
    </source>
</evidence>
<evidence type="ECO:0000256" key="3">
    <source>
        <dbReference type="ARBA" id="ARBA00012756"/>
    </source>
</evidence>
<dbReference type="Proteomes" id="UP000557717">
    <property type="component" value="Unassembled WGS sequence"/>
</dbReference>
<dbReference type="PROSITE" id="PS00608">
    <property type="entry name" value="GLYCOSYL_HYDROL_F2_2"/>
    <property type="match status" value="1"/>
</dbReference>
<evidence type="ECO:0000256" key="6">
    <source>
        <dbReference type="ARBA" id="ARBA00023157"/>
    </source>
</evidence>
<name>A0A840VBJ8_9BACT</name>
<comment type="catalytic activity">
    <reaction evidence="1">
        <text>Hydrolysis of terminal non-reducing beta-D-galactose residues in beta-D-galactosides.</text>
        <dbReference type="EC" id="3.2.1.23"/>
    </reaction>
</comment>
<evidence type="ECO:0000313" key="13">
    <source>
        <dbReference type="Proteomes" id="UP000557717"/>
    </source>
</evidence>
<comment type="similarity">
    <text evidence="2">Belongs to the glycosyl hydrolase 2 family.</text>
</comment>
<dbReference type="Pfam" id="PF00703">
    <property type="entry name" value="Glyco_hydro_2"/>
    <property type="match status" value="1"/>
</dbReference>
<dbReference type="InterPro" id="IPR032312">
    <property type="entry name" value="LacZ_4"/>
</dbReference>
<dbReference type="InterPro" id="IPR006101">
    <property type="entry name" value="Glyco_hydro_2"/>
</dbReference>
<dbReference type="InterPro" id="IPR013320">
    <property type="entry name" value="ConA-like_dom_sf"/>
</dbReference>
<evidence type="ECO:0000256" key="2">
    <source>
        <dbReference type="ARBA" id="ARBA00007401"/>
    </source>
</evidence>
<dbReference type="Pfam" id="PF02836">
    <property type="entry name" value="Glyco_hydro_2_C"/>
    <property type="match status" value="2"/>
</dbReference>
<dbReference type="InterPro" id="IPR017853">
    <property type="entry name" value="GH"/>
</dbReference>
<dbReference type="Gene3D" id="3.20.20.80">
    <property type="entry name" value="Glycosidases"/>
    <property type="match status" value="2"/>
</dbReference>
<keyword evidence="13" id="KW-1185">Reference proteome</keyword>
<dbReference type="GO" id="GO:0005990">
    <property type="term" value="P:lactose catabolic process"/>
    <property type="evidence" value="ECO:0007669"/>
    <property type="project" value="TreeGrafter"/>
</dbReference>
<dbReference type="SUPFAM" id="SSF51445">
    <property type="entry name" value="(Trans)glycosidases"/>
    <property type="match status" value="2"/>
</dbReference>
<gene>
    <name evidence="12" type="ORF">HNR46_001546</name>
</gene>
<dbReference type="Gene3D" id="2.60.40.10">
    <property type="entry name" value="Immunoglobulins"/>
    <property type="match status" value="2"/>
</dbReference>
<dbReference type="GO" id="GO:0009341">
    <property type="term" value="C:beta-galactosidase complex"/>
    <property type="evidence" value="ECO:0007669"/>
    <property type="project" value="InterPro"/>
</dbReference>
<dbReference type="SUPFAM" id="SSF49785">
    <property type="entry name" value="Galactose-binding domain-like"/>
    <property type="match status" value="1"/>
</dbReference>
<dbReference type="InterPro" id="IPR013783">
    <property type="entry name" value="Ig-like_fold"/>
</dbReference>
<reference evidence="12 13" key="1">
    <citation type="submission" date="2020-08" db="EMBL/GenBank/DDBJ databases">
        <title>Genomic Encyclopedia of Type Strains, Phase IV (KMG-IV): sequencing the most valuable type-strain genomes for metagenomic binning, comparative biology and taxonomic classification.</title>
        <authorList>
            <person name="Goeker M."/>
        </authorList>
    </citation>
    <scope>NUCLEOTIDE SEQUENCE [LARGE SCALE GENOMIC DNA]</scope>
    <source>
        <strain evidence="12 13">YC6886</strain>
    </source>
</reference>
<dbReference type="InterPro" id="IPR006558">
    <property type="entry name" value="LamG-like"/>
</dbReference>
<keyword evidence="4 9" id="KW-0732">Signal</keyword>
<dbReference type="PANTHER" id="PTHR46323">
    <property type="entry name" value="BETA-GALACTOSIDASE"/>
    <property type="match status" value="1"/>
</dbReference>
<proteinExistence type="inferred from homology"/>
<dbReference type="SUPFAM" id="SSF49303">
    <property type="entry name" value="beta-Galactosidase/glucuronidase domain"/>
    <property type="match status" value="2"/>
</dbReference>
<dbReference type="AlphaFoldDB" id="A0A840VBJ8"/>
<dbReference type="EMBL" id="JACHFD010000006">
    <property type="protein sequence ID" value="MBB5351310.1"/>
    <property type="molecule type" value="Genomic_DNA"/>
</dbReference>
<dbReference type="GO" id="GO:0004565">
    <property type="term" value="F:beta-galactosidase activity"/>
    <property type="evidence" value="ECO:0007669"/>
    <property type="project" value="UniProtKB-EC"/>
</dbReference>
<accession>A0A840VBJ8</accession>
<organism evidence="12 13">
    <name type="scientific">Haloferula luteola</name>
    <dbReference type="NCBI Taxonomy" id="595692"/>
    <lineage>
        <taxon>Bacteria</taxon>
        <taxon>Pseudomonadati</taxon>
        <taxon>Verrucomicrobiota</taxon>
        <taxon>Verrucomicrobiia</taxon>
        <taxon>Verrucomicrobiales</taxon>
        <taxon>Verrucomicrobiaceae</taxon>
        <taxon>Haloferula</taxon>
    </lineage>
</organism>
<dbReference type="Pfam" id="PF02929">
    <property type="entry name" value="Bgal_small_N"/>
    <property type="match status" value="1"/>
</dbReference>
<evidence type="ECO:0000256" key="4">
    <source>
        <dbReference type="ARBA" id="ARBA00022729"/>
    </source>
</evidence>
<dbReference type="Pfam" id="PF16353">
    <property type="entry name" value="LacZ_4"/>
    <property type="match status" value="1"/>
</dbReference>
<dbReference type="PANTHER" id="PTHR46323:SF2">
    <property type="entry name" value="BETA-GALACTOSIDASE"/>
    <property type="match status" value="1"/>
</dbReference>
<dbReference type="PRINTS" id="PR00132">
    <property type="entry name" value="GLHYDRLASE2"/>
</dbReference>
<dbReference type="InterPro" id="IPR006103">
    <property type="entry name" value="Glyco_hydro_2_cat"/>
</dbReference>
<dbReference type="InterPro" id="IPR050347">
    <property type="entry name" value="Bact_Beta-galactosidase"/>
</dbReference>
<dbReference type="InterPro" id="IPR023232">
    <property type="entry name" value="Glyco_hydro_2_AS"/>
</dbReference>
<dbReference type="InterPro" id="IPR008979">
    <property type="entry name" value="Galactose-bd-like_sf"/>
</dbReference>
<dbReference type="SMART" id="SM00560">
    <property type="entry name" value="LamGL"/>
    <property type="match status" value="1"/>
</dbReference>
<evidence type="ECO:0000256" key="7">
    <source>
        <dbReference type="ARBA" id="ARBA00023295"/>
    </source>
</evidence>
<dbReference type="InterPro" id="IPR004199">
    <property type="entry name" value="B-gal_small/dom_5"/>
</dbReference>
<dbReference type="EC" id="3.2.1.23" evidence="3"/>
<dbReference type="InterPro" id="IPR014718">
    <property type="entry name" value="GH-type_carb-bd"/>
</dbReference>
<evidence type="ECO:0000313" key="12">
    <source>
        <dbReference type="EMBL" id="MBB5351310.1"/>
    </source>
</evidence>
<evidence type="ECO:0000259" key="11">
    <source>
        <dbReference type="SMART" id="SM01038"/>
    </source>
</evidence>
<dbReference type="Gene3D" id="2.60.120.200">
    <property type="match status" value="1"/>
</dbReference>
<dbReference type="InterPro" id="IPR006102">
    <property type="entry name" value="Ig-like_GH2"/>
</dbReference>
<evidence type="ECO:0000256" key="1">
    <source>
        <dbReference type="ARBA" id="ARBA00001412"/>
    </source>
</evidence>
<dbReference type="RefSeq" id="WP_184017371.1">
    <property type="nucleotide sequence ID" value="NZ_JACHFD010000006.1"/>
</dbReference>
<dbReference type="GO" id="GO:0030246">
    <property type="term" value="F:carbohydrate binding"/>
    <property type="evidence" value="ECO:0007669"/>
    <property type="project" value="InterPro"/>
</dbReference>
<dbReference type="Pfam" id="PF02837">
    <property type="entry name" value="Glyco_hydro_2_N"/>
    <property type="match status" value="1"/>
</dbReference>
<keyword evidence="7 12" id="KW-0326">Glycosidase</keyword>
<dbReference type="SUPFAM" id="SSF74650">
    <property type="entry name" value="Galactose mutarotase-like"/>
    <property type="match status" value="1"/>
</dbReference>
<feature type="domain" description="Beta galactosidase small chain/" evidence="11">
    <location>
        <begin position="951"/>
        <end position="1231"/>
    </location>
</feature>
<evidence type="ECO:0000256" key="9">
    <source>
        <dbReference type="SAM" id="SignalP"/>
    </source>
</evidence>
<dbReference type="SUPFAM" id="SSF49899">
    <property type="entry name" value="Concanavalin A-like lectins/glucanases"/>
    <property type="match status" value="1"/>
</dbReference>